<feature type="compositionally biased region" description="Basic and acidic residues" evidence="1">
    <location>
        <begin position="175"/>
        <end position="187"/>
    </location>
</feature>
<proteinExistence type="predicted"/>
<feature type="compositionally biased region" description="Gly residues" evidence="1">
    <location>
        <begin position="188"/>
        <end position="203"/>
    </location>
</feature>
<dbReference type="Proteomes" id="UP000007431">
    <property type="component" value="Unassembled WGS sequence"/>
</dbReference>
<dbReference type="VEuPathDB" id="FungiDB:SCHCODRAFT_01158954"/>
<evidence type="ECO:0000313" key="3">
    <source>
        <dbReference type="Proteomes" id="UP000007431"/>
    </source>
</evidence>
<evidence type="ECO:0000256" key="1">
    <source>
        <dbReference type="SAM" id="MobiDB-lite"/>
    </source>
</evidence>
<name>D8QEF9_SCHCM</name>
<organism evidence="3">
    <name type="scientific">Schizophyllum commune (strain H4-8 / FGSC 9210)</name>
    <name type="common">Split gill fungus</name>
    <dbReference type="NCBI Taxonomy" id="578458"/>
    <lineage>
        <taxon>Eukaryota</taxon>
        <taxon>Fungi</taxon>
        <taxon>Dikarya</taxon>
        <taxon>Basidiomycota</taxon>
        <taxon>Agaricomycotina</taxon>
        <taxon>Agaricomycetes</taxon>
        <taxon>Agaricomycetidae</taxon>
        <taxon>Agaricales</taxon>
        <taxon>Schizophyllaceae</taxon>
        <taxon>Schizophyllum</taxon>
    </lineage>
</organism>
<gene>
    <name evidence="2" type="ORF">SCHCODRAFT_112244</name>
</gene>
<dbReference type="HOGENOM" id="CLU_1349591_0_0_1"/>
<protein>
    <submittedName>
        <fullName evidence="2">Uncharacterized protein</fullName>
    </submittedName>
</protein>
<dbReference type="EMBL" id="GL377310">
    <property type="protein sequence ID" value="EFI94159.1"/>
    <property type="molecule type" value="Genomic_DNA"/>
</dbReference>
<feature type="region of interest" description="Disordered" evidence="1">
    <location>
        <begin position="165"/>
        <end position="203"/>
    </location>
</feature>
<sequence>MSLINNTGRTPDAQHSGVLDPFIERLLHSEPPHLTSRGNVWSELESSLRRATLRIRIVIGIRTNSLDLGLVVHRMEHEAQTATLECDHGEAAKGGERSTPNDGYIRGSARGRVLQTSLLIVYSPLKVSRTTHNSYPTHEMCTFTSTDGRATPNIKVSDCGQSICPSSVNYNPGAPKKDTSRRGKDGKGGSSGGRGGSSGTTKA</sequence>
<reference evidence="2 3" key="1">
    <citation type="journal article" date="2010" name="Nat. Biotechnol.">
        <title>Genome sequence of the model mushroom Schizophyllum commune.</title>
        <authorList>
            <person name="Ohm R.A."/>
            <person name="de Jong J.F."/>
            <person name="Lugones L.G."/>
            <person name="Aerts A."/>
            <person name="Kothe E."/>
            <person name="Stajich J.E."/>
            <person name="de Vries R.P."/>
            <person name="Record E."/>
            <person name="Levasseur A."/>
            <person name="Baker S.E."/>
            <person name="Bartholomew K.A."/>
            <person name="Coutinho P.M."/>
            <person name="Erdmann S."/>
            <person name="Fowler T.J."/>
            <person name="Gathman A.C."/>
            <person name="Lombard V."/>
            <person name="Henrissat B."/>
            <person name="Knabe N."/>
            <person name="Kuees U."/>
            <person name="Lilly W.W."/>
            <person name="Lindquist E."/>
            <person name="Lucas S."/>
            <person name="Magnuson J.K."/>
            <person name="Piumi F."/>
            <person name="Raudaskoski M."/>
            <person name="Salamov A."/>
            <person name="Schmutz J."/>
            <person name="Schwarze F.W.M.R."/>
            <person name="vanKuyk P.A."/>
            <person name="Horton J.S."/>
            <person name="Grigoriev I.V."/>
            <person name="Woesten H.A.B."/>
        </authorList>
    </citation>
    <scope>NUCLEOTIDE SEQUENCE [LARGE SCALE GENOMIC DNA]</scope>
    <source>
        <strain evidence="3">H4-8 / FGSC 9210</strain>
    </source>
</reference>
<dbReference type="KEGG" id="scm:SCHCO_01158954"/>
<accession>D8QEF9</accession>
<feature type="non-terminal residue" evidence="2">
    <location>
        <position position="203"/>
    </location>
</feature>
<dbReference type="InParanoid" id="D8QEF9"/>
<dbReference type="GeneID" id="9590624"/>
<dbReference type="AlphaFoldDB" id="D8QEF9"/>
<dbReference type="RefSeq" id="XP_003029062.1">
    <property type="nucleotide sequence ID" value="XM_003029016.1"/>
</dbReference>
<evidence type="ECO:0000313" key="2">
    <source>
        <dbReference type="EMBL" id="EFI94159.1"/>
    </source>
</evidence>
<keyword evidence="3" id="KW-1185">Reference proteome</keyword>